<dbReference type="AlphaFoldDB" id="A0A6H1ZZ95"/>
<proteinExistence type="predicted"/>
<sequence>MLISRNKRCPHKSPIEKDKTSIHGKKLGTGKWCLNCQGWVEQIEKQ</sequence>
<feature type="compositionally biased region" description="Basic residues" evidence="1">
    <location>
        <begin position="1"/>
        <end position="11"/>
    </location>
</feature>
<evidence type="ECO:0000256" key="1">
    <source>
        <dbReference type="SAM" id="MobiDB-lite"/>
    </source>
</evidence>
<dbReference type="EMBL" id="MT141401">
    <property type="protein sequence ID" value="QJA60232.1"/>
    <property type="molecule type" value="Genomic_DNA"/>
</dbReference>
<evidence type="ECO:0000313" key="4">
    <source>
        <dbReference type="EMBL" id="QJA73442.1"/>
    </source>
</evidence>
<name>A0A6H1ZZ95_9ZZZZ</name>
<feature type="region of interest" description="Disordered" evidence="1">
    <location>
        <begin position="1"/>
        <end position="21"/>
    </location>
</feature>
<dbReference type="EMBL" id="MT142027">
    <property type="protein sequence ID" value="QJA73442.1"/>
    <property type="molecule type" value="Genomic_DNA"/>
</dbReference>
<evidence type="ECO:0000313" key="2">
    <source>
        <dbReference type="EMBL" id="QJA53263.1"/>
    </source>
</evidence>
<protein>
    <submittedName>
        <fullName evidence="2">Uncharacterized protein</fullName>
    </submittedName>
</protein>
<organism evidence="2">
    <name type="scientific">viral metagenome</name>
    <dbReference type="NCBI Taxonomy" id="1070528"/>
    <lineage>
        <taxon>unclassified sequences</taxon>
        <taxon>metagenomes</taxon>
        <taxon>organismal metagenomes</taxon>
    </lineage>
</organism>
<dbReference type="EMBL" id="MT144407">
    <property type="protein sequence ID" value="QJA53263.1"/>
    <property type="molecule type" value="Genomic_DNA"/>
</dbReference>
<reference evidence="2" key="1">
    <citation type="submission" date="2020-03" db="EMBL/GenBank/DDBJ databases">
        <title>The deep terrestrial virosphere.</title>
        <authorList>
            <person name="Holmfeldt K."/>
            <person name="Nilsson E."/>
            <person name="Simone D."/>
            <person name="Lopez-Fernandez M."/>
            <person name="Wu X."/>
            <person name="de Brujin I."/>
            <person name="Lundin D."/>
            <person name="Andersson A."/>
            <person name="Bertilsson S."/>
            <person name="Dopson M."/>
        </authorList>
    </citation>
    <scope>NUCLEOTIDE SEQUENCE</scope>
    <source>
        <strain evidence="4">MM415A02365</strain>
        <strain evidence="3">MM415B01152</strain>
        <strain evidence="2">TM448A03347</strain>
    </source>
</reference>
<evidence type="ECO:0000313" key="3">
    <source>
        <dbReference type="EMBL" id="QJA60232.1"/>
    </source>
</evidence>
<accession>A0A6H1ZZ95</accession>
<gene>
    <name evidence="4" type="ORF">MM415A02365_0013</name>
    <name evidence="3" type="ORF">MM415B01152_0012</name>
    <name evidence="2" type="ORF">TM448A03347_0008</name>
</gene>